<accession>A0ABY9EAU3</accession>
<protein>
    <recommendedName>
        <fullName evidence="4">DUF883 domain-containing protein</fullName>
    </recommendedName>
</protein>
<keyword evidence="1" id="KW-1133">Transmembrane helix</keyword>
<evidence type="ECO:0008006" key="4">
    <source>
        <dbReference type="Google" id="ProtNLM"/>
    </source>
</evidence>
<name>A0ABY9EAU3_9GAMM</name>
<keyword evidence="1" id="KW-0812">Transmembrane</keyword>
<reference evidence="2 3" key="1">
    <citation type="submission" date="2022-05" db="EMBL/GenBank/DDBJ databases">
        <title>Microbulbifer sp. nov., isolated from sponge.</title>
        <authorList>
            <person name="Gao L."/>
        </authorList>
    </citation>
    <scope>NUCLEOTIDE SEQUENCE [LARGE SCALE GENOMIC DNA]</scope>
    <source>
        <strain evidence="2 3">MI-G</strain>
    </source>
</reference>
<sequence>MATARAPHTNSSRKKLQQAYNLAGEAASEAAESLKQRARSSVEIQKQRATDMMQKAESSVRARPILAVSCAFVVGWAIAKLLK</sequence>
<dbReference type="RefSeq" id="WP_301414993.1">
    <property type="nucleotide sequence ID" value="NZ_CP098023.1"/>
</dbReference>
<gene>
    <name evidence="2" type="ORF">M8T91_15065</name>
</gene>
<dbReference type="Proteomes" id="UP001321520">
    <property type="component" value="Chromosome"/>
</dbReference>
<organism evidence="2 3">
    <name type="scientific">Microbulbifer spongiae</name>
    <dbReference type="NCBI Taxonomy" id="2944933"/>
    <lineage>
        <taxon>Bacteria</taxon>
        <taxon>Pseudomonadati</taxon>
        <taxon>Pseudomonadota</taxon>
        <taxon>Gammaproteobacteria</taxon>
        <taxon>Cellvibrionales</taxon>
        <taxon>Microbulbiferaceae</taxon>
        <taxon>Microbulbifer</taxon>
    </lineage>
</organism>
<keyword evidence="3" id="KW-1185">Reference proteome</keyword>
<evidence type="ECO:0000313" key="2">
    <source>
        <dbReference type="EMBL" id="WKD49203.1"/>
    </source>
</evidence>
<evidence type="ECO:0000313" key="3">
    <source>
        <dbReference type="Proteomes" id="UP001321520"/>
    </source>
</evidence>
<evidence type="ECO:0000256" key="1">
    <source>
        <dbReference type="SAM" id="Phobius"/>
    </source>
</evidence>
<dbReference type="EMBL" id="CP098023">
    <property type="protein sequence ID" value="WKD49203.1"/>
    <property type="molecule type" value="Genomic_DNA"/>
</dbReference>
<keyword evidence="1" id="KW-0472">Membrane</keyword>
<proteinExistence type="predicted"/>
<feature type="transmembrane region" description="Helical" evidence="1">
    <location>
        <begin position="62"/>
        <end position="79"/>
    </location>
</feature>